<evidence type="ECO:0000313" key="2">
    <source>
        <dbReference type="Proteomes" id="UP000236630"/>
    </source>
</evidence>
<sequence>MADDSLIETTSPQSKRVSRAQGVYGSACQHQLAIIILFGNNWSIVHVCKMPFVGATCVFLLTGGYAIAQTHRADFKSGDAIVGWNVIVVN</sequence>
<dbReference type="InterPro" id="IPR004265">
    <property type="entry name" value="Dirigent"/>
</dbReference>
<name>A0A2H5QU27_CITUN</name>
<dbReference type="EMBL" id="BDQV01000813">
    <property type="protein sequence ID" value="GAY68083.1"/>
    <property type="molecule type" value="Genomic_DNA"/>
</dbReference>
<evidence type="ECO:0000313" key="1">
    <source>
        <dbReference type="EMBL" id="GAY68083.1"/>
    </source>
</evidence>
<reference evidence="1 2" key="1">
    <citation type="journal article" date="2017" name="Front. Genet.">
        <title>Draft sequencing of the heterozygous diploid genome of Satsuma (Citrus unshiu Marc.) using a hybrid assembly approach.</title>
        <authorList>
            <person name="Shimizu T."/>
            <person name="Tanizawa Y."/>
            <person name="Mochizuki T."/>
            <person name="Nagasaki H."/>
            <person name="Yoshioka T."/>
            <person name="Toyoda A."/>
            <person name="Fujiyama A."/>
            <person name="Kaminuma E."/>
            <person name="Nakamura Y."/>
        </authorList>
    </citation>
    <scope>NUCLEOTIDE SEQUENCE [LARGE SCALE GENOMIC DNA]</scope>
    <source>
        <strain evidence="2">cv. Miyagawa wase</strain>
    </source>
</reference>
<dbReference type="AlphaFoldDB" id="A0A2H5QU27"/>
<keyword evidence="2" id="KW-1185">Reference proteome</keyword>
<organism evidence="1 2">
    <name type="scientific">Citrus unshiu</name>
    <name type="common">Satsuma mandarin</name>
    <name type="synonym">Citrus nobilis var. unshiu</name>
    <dbReference type="NCBI Taxonomy" id="55188"/>
    <lineage>
        <taxon>Eukaryota</taxon>
        <taxon>Viridiplantae</taxon>
        <taxon>Streptophyta</taxon>
        <taxon>Embryophyta</taxon>
        <taxon>Tracheophyta</taxon>
        <taxon>Spermatophyta</taxon>
        <taxon>Magnoliopsida</taxon>
        <taxon>eudicotyledons</taxon>
        <taxon>Gunneridae</taxon>
        <taxon>Pentapetalae</taxon>
        <taxon>rosids</taxon>
        <taxon>malvids</taxon>
        <taxon>Sapindales</taxon>
        <taxon>Rutaceae</taxon>
        <taxon>Aurantioideae</taxon>
        <taxon>Citrus</taxon>
    </lineage>
</organism>
<protein>
    <recommendedName>
        <fullName evidence="3">Dirigent protein</fullName>
    </recommendedName>
</protein>
<dbReference type="Proteomes" id="UP000236630">
    <property type="component" value="Unassembled WGS sequence"/>
</dbReference>
<gene>
    <name evidence="1" type="ORF">CUMW_261400</name>
</gene>
<dbReference type="PANTHER" id="PTHR21495">
    <property type="entry name" value="NUCLEOPORIN-RELATED"/>
    <property type="match status" value="1"/>
</dbReference>
<evidence type="ECO:0008006" key="3">
    <source>
        <dbReference type="Google" id="ProtNLM"/>
    </source>
</evidence>
<accession>A0A2H5QU27</accession>
<proteinExistence type="predicted"/>
<comment type="caution">
    <text evidence="1">The sequence shown here is derived from an EMBL/GenBank/DDBJ whole genome shotgun (WGS) entry which is preliminary data.</text>
</comment>